<keyword evidence="7 11" id="KW-0411">Iron-sulfur</keyword>
<evidence type="ECO:0000256" key="9">
    <source>
        <dbReference type="PIRSR" id="PIRSR000485-1"/>
    </source>
</evidence>
<evidence type="ECO:0000313" key="14">
    <source>
        <dbReference type="Proteomes" id="UP000611629"/>
    </source>
</evidence>
<evidence type="ECO:0000313" key="13">
    <source>
        <dbReference type="EMBL" id="NYB74911.1"/>
    </source>
</evidence>
<evidence type="ECO:0000256" key="3">
    <source>
        <dbReference type="ARBA" id="ARBA00022676"/>
    </source>
</evidence>
<keyword evidence="7 10" id="KW-0479">Metal-binding</keyword>
<keyword evidence="7 10" id="KW-0460">Magnesium</keyword>
<dbReference type="NCBIfam" id="TIGR01134">
    <property type="entry name" value="purF"/>
    <property type="match status" value="1"/>
</dbReference>
<feature type="binding site" evidence="7 10">
    <location>
        <position position="360"/>
    </location>
    <ligand>
        <name>Mg(2+)</name>
        <dbReference type="ChEBI" id="CHEBI:18420"/>
    </ligand>
</feature>
<dbReference type="CDD" id="cd00715">
    <property type="entry name" value="GPATase_N"/>
    <property type="match status" value="1"/>
</dbReference>
<dbReference type="SUPFAM" id="SSF53271">
    <property type="entry name" value="PRTase-like"/>
    <property type="match status" value="1"/>
</dbReference>
<comment type="caution">
    <text evidence="13">The sequence shown here is derived from an EMBL/GenBank/DDBJ whole genome shotgun (WGS) entry which is preliminary data.</text>
</comment>
<dbReference type="InterPro" id="IPR029057">
    <property type="entry name" value="PRTase-like"/>
</dbReference>
<protein>
    <recommendedName>
        <fullName evidence="7">Amidophosphoribosyltransferase</fullName>
        <shortName evidence="7">ATase</shortName>
        <ecNumber evidence="7">2.4.2.14</ecNumber>
    </recommendedName>
    <alternativeName>
        <fullName evidence="7">Glutamine phosphoribosylpyrophosphate amidotransferase</fullName>
        <shortName evidence="7">GPATase</shortName>
    </alternativeName>
</protein>
<comment type="similarity">
    <text evidence="2 7 8">In the C-terminal section; belongs to the purine/pyrimidine phosphoribosyltransferase family.</text>
</comment>
<organism evidence="13 14">
    <name type="scientific">Sedimentibacter hydroxybenzoicus DSM 7310</name>
    <dbReference type="NCBI Taxonomy" id="1123245"/>
    <lineage>
        <taxon>Bacteria</taxon>
        <taxon>Bacillati</taxon>
        <taxon>Bacillota</taxon>
        <taxon>Tissierellia</taxon>
        <taxon>Sedimentibacter</taxon>
    </lineage>
</organism>
<reference evidence="13" key="1">
    <citation type="submission" date="2020-07" db="EMBL/GenBank/DDBJ databases">
        <title>Genomic analysis of a strain of Sedimentibacter Hydroxybenzoicus DSM7310.</title>
        <authorList>
            <person name="Ma S."/>
        </authorList>
    </citation>
    <scope>NUCLEOTIDE SEQUENCE</scope>
    <source>
        <strain evidence="13">DSM 7310</strain>
    </source>
</reference>
<dbReference type="InterPro" id="IPR005854">
    <property type="entry name" value="PurF"/>
</dbReference>
<dbReference type="PANTHER" id="PTHR11907">
    <property type="entry name" value="AMIDOPHOSPHORIBOSYLTRANSFERASE"/>
    <property type="match status" value="1"/>
</dbReference>
<keyword evidence="5 7" id="KW-0658">Purine biosynthesis</keyword>
<keyword evidence="7" id="KW-0004">4Fe-4S</keyword>
<dbReference type="EC" id="2.4.2.14" evidence="7"/>
<dbReference type="PIRSF" id="PIRSF000485">
    <property type="entry name" value="Amd_phspho_trans"/>
    <property type="match status" value="1"/>
</dbReference>
<feature type="binding site" evidence="7 11">
    <location>
        <position position="397"/>
    </location>
    <ligand>
        <name>[4Fe-4S] cluster</name>
        <dbReference type="ChEBI" id="CHEBI:49883"/>
    </ligand>
</feature>
<evidence type="ECO:0000256" key="1">
    <source>
        <dbReference type="ARBA" id="ARBA00005209"/>
    </source>
</evidence>
<keyword evidence="3 7" id="KW-0328">Glycosyltransferase</keyword>
<gene>
    <name evidence="7" type="primary">purF</name>
    <name evidence="13" type="ORF">HZF24_12255</name>
</gene>
<feature type="binding site" evidence="7 11">
    <location>
        <position position="447"/>
    </location>
    <ligand>
        <name>[4Fe-4S] cluster</name>
        <dbReference type="ChEBI" id="CHEBI:49883"/>
    </ligand>
</feature>
<name>A0A974BL86_SEDHY</name>
<evidence type="ECO:0000256" key="6">
    <source>
        <dbReference type="ARBA" id="ARBA00022962"/>
    </source>
</evidence>
<feature type="binding site" evidence="7 11">
    <location>
        <position position="251"/>
    </location>
    <ligand>
        <name>[4Fe-4S] cluster</name>
        <dbReference type="ChEBI" id="CHEBI:49883"/>
    </ligand>
</feature>
<evidence type="ECO:0000259" key="12">
    <source>
        <dbReference type="PROSITE" id="PS51278"/>
    </source>
</evidence>
<keyword evidence="4 7" id="KW-0808">Transferase</keyword>
<comment type="catalytic activity">
    <reaction evidence="7 8">
        <text>5-phospho-beta-D-ribosylamine + L-glutamate + diphosphate = 5-phospho-alpha-D-ribose 1-diphosphate + L-glutamine + H2O</text>
        <dbReference type="Rhea" id="RHEA:14905"/>
        <dbReference type="ChEBI" id="CHEBI:15377"/>
        <dbReference type="ChEBI" id="CHEBI:29985"/>
        <dbReference type="ChEBI" id="CHEBI:33019"/>
        <dbReference type="ChEBI" id="CHEBI:58017"/>
        <dbReference type="ChEBI" id="CHEBI:58359"/>
        <dbReference type="ChEBI" id="CHEBI:58681"/>
        <dbReference type="EC" id="2.4.2.14"/>
    </reaction>
</comment>
<evidence type="ECO:0000256" key="2">
    <source>
        <dbReference type="ARBA" id="ARBA00010138"/>
    </source>
</evidence>
<dbReference type="Gene3D" id="3.40.50.2020">
    <property type="match status" value="1"/>
</dbReference>
<evidence type="ECO:0000256" key="8">
    <source>
        <dbReference type="PIRNR" id="PIRNR000485"/>
    </source>
</evidence>
<feature type="binding site" evidence="7 10">
    <location>
        <position position="361"/>
    </location>
    <ligand>
        <name>Mg(2+)</name>
        <dbReference type="ChEBI" id="CHEBI:18420"/>
    </ligand>
</feature>
<feature type="binding site" evidence="7 11">
    <location>
        <position position="450"/>
    </location>
    <ligand>
        <name>[4Fe-4S] cluster</name>
        <dbReference type="ChEBI" id="CHEBI:49883"/>
    </ligand>
</feature>
<feature type="domain" description="Glutamine amidotransferase type-2" evidence="12">
    <location>
        <begin position="15"/>
        <end position="235"/>
    </location>
</feature>
<dbReference type="GO" id="GO:0051539">
    <property type="term" value="F:4 iron, 4 sulfur cluster binding"/>
    <property type="evidence" value="ECO:0007669"/>
    <property type="project" value="UniProtKB-KW"/>
</dbReference>
<comment type="function">
    <text evidence="7">Catalyzes the formation of phosphoribosylamine from phosphoribosylpyrophosphate (PRPP) and glutamine.</text>
</comment>
<proteinExistence type="inferred from homology"/>
<sequence length="464" mass="51196">MYYEILDDDKLHEECGVVGLYTSRPDIASQLIYFGLFALQHRGQESAGIAINTGKKIEFHKDMGLVADVLTPEVVDRYKGDIAIGHVRYSTTGESEKQNAQPLVVRYKEGSIGLAHNGNLVNAGSLRNILEDSGVIFQTSTDSEVVANMLARYNKGDIVSSIKNITEIIKGAYAFVFMTEKELIGVRDYFGLRPLCLGKRDDGYLLASESCAISAMGGEFIRDIEPGEIVVINGEGVKSIKSDRYAQKKLCIFEHIYFARPDSNLDGVNVYETRYNSGRILAQEAPVKADLVFSVPDSGTPAAIGYAEELKIPFGLGLIKNRYAKRTFIEPNQVLREQGVKTKLSVLKEIVKDKTVVLIDDSIVRGTTTKQIVSMVKEAGAREVHVRIASPPVTHSCFFGINTPDRNKLIGANKTIEEIKEFINADSIHYLSIEGLVKSTSSDNSYCLACLNGDYPMEVPNKNM</sequence>
<keyword evidence="6 7" id="KW-0315">Glutamine amidotransferase</keyword>
<dbReference type="InterPro" id="IPR000836">
    <property type="entry name" value="PRTase_dom"/>
</dbReference>
<dbReference type="HAMAP" id="MF_01931">
    <property type="entry name" value="PurF"/>
    <property type="match status" value="1"/>
</dbReference>
<dbReference type="EMBL" id="JACBNQ010000014">
    <property type="protein sequence ID" value="NYB74911.1"/>
    <property type="molecule type" value="Genomic_DNA"/>
</dbReference>
<evidence type="ECO:0000256" key="11">
    <source>
        <dbReference type="PIRSR" id="PIRSR000485-3"/>
    </source>
</evidence>
<comment type="cofactor">
    <cofactor evidence="7 11">
        <name>[4Fe-4S] cluster</name>
        <dbReference type="ChEBI" id="CHEBI:49883"/>
    </cofactor>
    <text evidence="7 11">Binds 1 [4Fe-4S] cluster per subunit.</text>
</comment>
<dbReference type="GO" id="GO:0009113">
    <property type="term" value="P:purine nucleobase biosynthetic process"/>
    <property type="evidence" value="ECO:0007669"/>
    <property type="project" value="UniProtKB-UniRule"/>
</dbReference>
<keyword evidence="14" id="KW-1185">Reference proteome</keyword>
<dbReference type="AlphaFoldDB" id="A0A974BL86"/>
<dbReference type="RefSeq" id="WP_179238616.1">
    <property type="nucleotide sequence ID" value="NZ_JACBNQ010000014.1"/>
</dbReference>
<feature type="binding site" evidence="7 10">
    <location>
        <position position="298"/>
    </location>
    <ligand>
        <name>Mg(2+)</name>
        <dbReference type="ChEBI" id="CHEBI:18420"/>
    </ligand>
</feature>
<evidence type="ECO:0000256" key="5">
    <source>
        <dbReference type="ARBA" id="ARBA00022755"/>
    </source>
</evidence>
<dbReference type="GO" id="GO:0000287">
    <property type="term" value="F:magnesium ion binding"/>
    <property type="evidence" value="ECO:0007669"/>
    <property type="project" value="UniProtKB-UniRule"/>
</dbReference>
<dbReference type="GO" id="GO:0004044">
    <property type="term" value="F:amidophosphoribosyltransferase activity"/>
    <property type="evidence" value="ECO:0007669"/>
    <property type="project" value="UniProtKB-UniRule"/>
</dbReference>
<feature type="active site" description="Nucleophile" evidence="7 9">
    <location>
        <position position="15"/>
    </location>
</feature>
<dbReference type="GO" id="GO:0006189">
    <property type="term" value="P:'de novo' IMP biosynthetic process"/>
    <property type="evidence" value="ECO:0007669"/>
    <property type="project" value="UniProtKB-UniRule"/>
</dbReference>
<evidence type="ECO:0000256" key="10">
    <source>
        <dbReference type="PIRSR" id="PIRSR000485-2"/>
    </source>
</evidence>
<dbReference type="SUPFAM" id="SSF56235">
    <property type="entry name" value="N-terminal nucleophile aminohydrolases (Ntn hydrolases)"/>
    <property type="match status" value="1"/>
</dbReference>
<dbReference type="PROSITE" id="PS51278">
    <property type="entry name" value="GATASE_TYPE_2"/>
    <property type="match status" value="1"/>
</dbReference>
<dbReference type="Pfam" id="PF13522">
    <property type="entry name" value="GATase_6"/>
    <property type="match status" value="1"/>
</dbReference>
<dbReference type="InterPro" id="IPR035584">
    <property type="entry name" value="PurF_N"/>
</dbReference>
<evidence type="ECO:0000256" key="4">
    <source>
        <dbReference type="ARBA" id="ARBA00022679"/>
    </source>
</evidence>
<dbReference type="Gene3D" id="3.60.20.10">
    <property type="entry name" value="Glutamine Phosphoribosylpyrophosphate, subunit 1, domain 1"/>
    <property type="match status" value="1"/>
</dbReference>
<comment type="cofactor">
    <cofactor evidence="7 10">
        <name>Mg(2+)</name>
        <dbReference type="ChEBI" id="CHEBI:18420"/>
    </cofactor>
    <text evidence="7 10">Binds 1 Mg(2+) ion per subunit.</text>
</comment>
<dbReference type="CDD" id="cd06223">
    <property type="entry name" value="PRTases_typeI"/>
    <property type="match status" value="1"/>
</dbReference>
<dbReference type="InterPro" id="IPR017932">
    <property type="entry name" value="GATase_2_dom"/>
</dbReference>
<evidence type="ECO:0000256" key="7">
    <source>
        <dbReference type="HAMAP-Rule" id="MF_01931"/>
    </source>
</evidence>
<comment type="pathway">
    <text evidence="1 7 8">Purine metabolism; IMP biosynthesis via de novo pathway; N(1)-(5-phospho-D-ribosyl)glycinamide from 5-phospho-alpha-D-ribose 1-diphosphate: step 1/2.</text>
</comment>
<dbReference type="Proteomes" id="UP000611629">
    <property type="component" value="Unassembled WGS sequence"/>
</dbReference>
<dbReference type="InterPro" id="IPR029055">
    <property type="entry name" value="Ntn_hydrolases_N"/>
</dbReference>
<keyword evidence="7 11" id="KW-0408">Iron</keyword>
<accession>A0A974BL86</accession>
<dbReference type="Pfam" id="PF00156">
    <property type="entry name" value="Pribosyltran"/>
    <property type="match status" value="1"/>
</dbReference>